<accession>A0ABY5NTR5</accession>
<evidence type="ECO:0000313" key="3">
    <source>
        <dbReference type="Proteomes" id="UP001317001"/>
    </source>
</evidence>
<dbReference type="EMBL" id="CP102382">
    <property type="protein sequence ID" value="UUV21857.1"/>
    <property type="molecule type" value="Genomic_DNA"/>
</dbReference>
<keyword evidence="1" id="KW-0732">Signal</keyword>
<protein>
    <recommendedName>
        <fullName evidence="4">TonB C-terminal domain-containing protein</fullName>
    </recommendedName>
</protein>
<dbReference type="Proteomes" id="UP001317001">
    <property type="component" value="Chromosome"/>
</dbReference>
<evidence type="ECO:0000256" key="1">
    <source>
        <dbReference type="SAM" id="SignalP"/>
    </source>
</evidence>
<proteinExistence type="predicted"/>
<organism evidence="2 3">
    <name type="scientific">Paenimyroides aestuarii</name>
    <dbReference type="NCBI Taxonomy" id="2968490"/>
    <lineage>
        <taxon>Bacteria</taxon>
        <taxon>Pseudomonadati</taxon>
        <taxon>Bacteroidota</taxon>
        <taxon>Flavobacteriia</taxon>
        <taxon>Flavobacteriales</taxon>
        <taxon>Flavobacteriaceae</taxon>
        <taxon>Paenimyroides</taxon>
    </lineage>
</organism>
<evidence type="ECO:0008006" key="4">
    <source>
        <dbReference type="Google" id="ProtNLM"/>
    </source>
</evidence>
<dbReference type="RefSeq" id="WP_257499777.1">
    <property type="nucleotide sequence ID" value="NZ_CP102382.1"/>
</dbReference>
<keyword evidence="3" id="KW-1185">Reference proteome</keyword>
<sequence length="209" mass="23542">MKFILLALFAAISFNLKAQQTNAMPLGGYEEFLDNLFEEVTIPDEMYNANKGFIKISVDSLASAKLLTIKPYQKEFFVELQKFIAASKWTAAVENGMTKNSIVQIPLAFKDSSKPQNTKATPKTSSHEFYSYFAKNINPKIFKQNEIICNAKFSVHKDGSLELISIDVNSAVLFDELKRLFAGAEKWNPEIKNGIPVTSINNFKLTVRK</sequence>
<evidence type="ECO:0000313" key="2">
    <source>
        <dbReference type="EMBL" id="UUV21857.1"/>
    </source>
</evidence>
<name>A0ABY5NTR5_9FLAO</name>
<feature type="signal peptide" evidence="1">
    <location>
        <begin position="1"/>
        <end position="18"/>
    </location>
</feature>
<gene>
    <name evidence="2" type="ORF">NPX36_02035</name>
</gene>
<feature type="chain" id="PRO_5046250460" description="TonB C-terminal domain-containing protein" evidence="1">
    <location>
        <begin position="19"/>
        <end position="209"/>
    </location>
</feature>
<reference evidence="2 3" key="1">
    <citation type="submission" date="2022-08" db="EMBL/GenBank/DDBJ databases">
        <title>Myroides zhujiangensis sp. nov., a novel bacterium isolated from sediment in the Pearl River Estuary.</title>
        <authorList>
            <person name="Cui L."/>
        </authorList>
    </citation>
    <scope>NUCLEOTIDE SEQUENCE [LARGE SCALE GENOMIC DNA]</scope>
    <source>
        <strain evidence="2 3">SCSIO 72103</strain>
    </source>
</reference>